<keyword evidence="3" id="KW-1185">Reference proteome</keyword>
<protein>
    <recommendedName>
        <fullName evidence="4">Secreted protein</fullName>
    </recommendedName>
</protein>
<feature type="chain" id="PRO_5043718396" description="Secreted protein" evidence="1">
    <location>
        <begin position="36"/>
        <end position="86"/>
    </location>
</feature>
<gene>
    <name evidence="2" type="ORF">FSCOSCO3_A008092</name>
</gene>
<dbReference type="EMBL" id="CAWUFR010000038">
    <property type="protein sequence ID" value="CAK6959203.1"/>
    <property type="molecule type" value="Genomic_DNA"/>
</dbReference>
<evidence type="ECO:0000256" key="1">
    <source>
        <dbReference type="SAM" id="SignalP"/>
    </source>
</evidence>
<evidence type="ECO:0000313" key="3">
    <source>
        <dbReference type="Proteomes" id="UP001314229"/>
    </source>
</evidence>
<dbReference type="AlphaFoldDB" id="A0AAV1NJ84"/>
<keyword evidence="1" id="KW-0732">Signal</keyword>
<organism evidence="2 3">
    <name type="scientific">Scomber scombrus</name>
    <name type="common">Atlantic mackerel</name>
    <name type="synonym">Scomber vernalis</name>
    <dbReference type="NCBI Taxonomy" id="13677"/>
    <lineage>
        <taxon>Eukaryota</taxon>
        <taxon>Metazoa</taxon>
        <taxon>Chordata</taxon>
        <taxon>Craniata</taxon>
        <taxon>Vertebrata</taxon>
        <taxon>Euteleostomi</taxon>
        <taxon>Actinopterygii</taxon>
        <taxon>Neopterygii</taxon>
        <taxon>Teleostei</taxon>
        <taxon>Neoteleostei</taxon>
        <taxon>Acanthomorphata</taxon>
        <taxon>Pelagiaria</taxon>
        <taxon>Scombriformes</taxon>
        <taxon>Scombridae</taxon>
        <taxon>Scomber</taxon>
    </lineage>
</organism>
<name>A0AAV1NJ84_SCOSC</name>
<sequence length="86" mass="9589">MLLRSVALTDRLLTRQPAAELLLLLLLESLSITEGDRGRCRRTGNVRDDTHAAHAPTEITTGPVDARHCRCICNFKCVFRMSLRAA</sequence>
<accession>A0AAV1NJ84</accession>
<comment type="caution">
    <text evidence="2">The sequence shown here is derived from an EMBL/GenBank/DDBJ whole genome shotgun (WGS) entry which is preliminary data.</text>
</comment>
<dbReference type="Proteomes" id="UP001314229">
    <property type="component" value="Unassembled WGS sequence"/>
</dbReference>
<evidence type="ECO:0008006" key="4">
    <source>
        <dbReference type="Google" id="ProtNLM"/>
    </source>
</evidence>
<feature type="signal peptide" evidence="1">
    <location>
        <begin position="1"/>
        <end position="35"/>
    </location>
</feature>
<proteinExistence type="predicted"/>
<reference evidence="2 3" key="1">
    <citation type="submission" date="2024-01" db="EMBL/GenBank/DDBJ databases">
        <authorList>
            <person name="Alioto T."/>
            <person name="Alioto T."/>
            <person name="Gomez Garrido J."/>
        </authorList>
    </citation>
    <scope>NUCLEOTIDE SEQUENCE [LARGE SCALE GENOMIC DNA]</scope>
</reference>
<evidence type="ECO:0000313" key="2">
    <source>
        <dbReference type="EMBL" id="CAK6959203.1"/>
    </source>
</evidence>